<comment type="caution">
    <text evidence="2">The sequence shown here is derived from an EMBL/GenBank/DDBJ whole genome shotgun (WGS) entry which is preliminary data.</text>
</comment>
<dbReference type="InterPro" id="IPR000835">
    <property type="entry name" value="HTH_MarR-typ"/>
</dbReference>
<reference evidence="2 3" key="1">
    <citation type="submission" date="2020-08" db="EMBL/GenBank/DDBJ databases">
        <title>Sequencing the genomes of 1000 actinobacteria strains.</title>
        <authorList>
            <person name="Klenk H.-P."/>
        </authorList>
    </citation>
    <scope>NUCLEOTIDE SEQUENCE [LARGE SCALE GENOMIC DNA]</scope>
    <source>
        <strain evidence="2 3">DSM 44320</strain>
    </source>
</reference>
<organism evidence="2 3">
    <name type="scientific">Nonomuraea dietziae</name>
    <dbReference type="NCBI Taxonomy" id="65515"/>
    <lineage>
        <taxon>Bacteria</taxon>
        <taxon>Bacillati</taxon>
        <taxon>Actinomycetota</taxon>
        <taxon>Actinomycetes</taxon>
        <taxon>Streptosporangiales</taxon>
        <taxon>Streptosporangiaceae</taxon>
        <taxon>Nonomuraea</taxon>
    </lineage>
</organism>
<sequence>MAEDLLAQARALTSPLYDLARALRFSGVAEAGLYALPPSELEVLRYVVQEPGVGLTALARALGMQASNVSATVRSLVGRDLVTREPDPADRRSVRLKPTVHALHGMALIEEAWAEIFAVALADLSPSQRESFTAAIPAMVALAEALKSRR</sequence>
<dbReference type="GeneID" id="95389571"/>
<dbReference type="RefSeq" id="WP_183647584.1">
    <property type="nucleotide sequence ID" value="NZ_BAAAXX010000083.1"/>
</dbReference>
<dbReference type="GO" id="GO:0006950">
    <property type="term" value="P:response to stress"/>
    <property type="evidence" value="ECO:0007669"/>
    <property type="project" value="TreeGrafter"/>
</dbReference>
<keyword evidence="2" id="KW-0238">DNA-binding</keyword>
<proteinExistence type="predicted"/>
<dbReference type="Proteomes" id="UP000579945">
    <property type="component" value="Unassembled WGS sequence"/>
</dbReference>
<dbReference type="PANTHER" id="PTHR33164">
    <property type="entry name" value="TRANSCRIPTIONAL REGULATOR, MARR FAMILY"/>
    <property type="match status" value="1"/>
</dbReference>
<dbReference type="InterPro" id="IPR036390">
    <property type="entry name" value="WH_DNA-bd_sf"/>
</dbReference>
<dbReference type="SUPFAM" id="SSF46785">
    <property type="entry name" value="Winged helix' DNA-binding domain"/>
    <property type="match status" value="1"/>
</dbReference>
<name>A0A7W5YR87_9ACTN</name>
<protein>
    <submittedName>
        <fullName evidence="2">DNA-binding MarR family transcriptional regulator</fullName>
    </submittedName>
</protein>
<dbReference type="AlphaFoldDB" id="A0A7W5YR87"/>
<dbReference type="Gene3D" id="1.10.10.10">
    <property type="entry name" value="Winged helix-like DNA-binding domain superfamily/Winged helix DNA-binding domain"/>
    <property type="match status" value="1"/>
</dbReference>
<evidence type="ECO:0000313" key="2">
    <source>
        <dbReference type="EMBL" id="MBB3727254.1"/>
    </source>
</evidence>
<dbReference type="PANTHER" id="PTHR33164:SF103">
    <property type="entry name" value="REGULATORY PROTEIN MARR"/>
    <property type="match status" value="1"/>
</dbReference>
<feature type="domain" description="HTH marR-type" evidence="1">
    <location>
        <begin position="9"/>
        <end position="141"/>
    </location>
</feature>
<keyword evidence="3" id="KW-1185">Reference proteome</keyword>
<dbReference type="InterPro" id="IPR039422">
    <property type="entry name" value="MarR/SlyA-like"/>
</dbReference>
<dbReference type="GO" id="GO:0003677">
    <property type="term" value="F:DNA binding"/>
    <property type="evidence" value="ECO:0007669"/>
    <property type="project" value="UniProtKB-KW"/>
</dbReference>
<dbReference type="EMBL" id="JACIBV010000001">
    <property type="protein sequence ID" value="MBB3727254.1"/>
    <property type="molecule type" value="Genomic_DNA"/>
</dbReference>
<evidence type="ECO:0000313" key="3">
    <source>
        <dbReference type="Proteomes" id="UP000579945"/>
    </source>
</evidence>
<gene>
    <name evidence="2" type="ORF">FHR33_003114</name>
</gene>
<dbReference type="PROSITE" id="PS50995">
    <property type="entry name" value="HTH_MARR_2"/>
    <property type="match status" value="1"/>
</dbReference>
<evidence type="ECO:0000259" key="1">
    <source>
        <dbReference type="PROSITE" id="PS50995"/>
    </source>
</evidence>
<dbReference type="GO" id="GO:0003700">
    <property type="term" value="F:DNA-binding transcription factor activity"/>
    <property type="evidence" value="ECO:0007669"/>
    <property type="project" value="InterPro"/>
</dbReference>
<accession>A0A7W5YR87</accession>
<dbReference type="InterPro" id="IPR036388">
    <property type="entry name" value="WH-like_DNA-bd_sf"/>
</dbReference>
<dbReference type="SMART" id="SM00347">
    <property type="entry name" value="HTH_MARR"/>
    <property type="match status" value="1"/>
</dbReference>
<dbReference type="Pfam" id="PF12802">
    <property type="entry name" value="MarR_2"/>
    <property type="match status" value="1"/>
</dbReference>